<comment type="caution">
    <text evidence="3">The sequence shown here is derived from an EMBL/GenBank/DDBJ whole genome shotgun (WGS) entry which is preliminary data.</text>
</comment>
<organism evidence="3 4">
    <name type="scientific">Komagataeibacter melaceti</name>
    <dbReference type="NCBI Taxonomy" id="2766577"/>
    <lineage>
        <taxon>Bacteria</taxon>
        <taxon>Pseudomonadati</taxon>
        <taxon>Pseudomonadota</taxon>
        <taxon>Alphaproteobacteria</taxon>
        <taxon>Acetobacterales</taxon>
        <taxon>Acetobacteraceae</taxon>
        <taxon>Komagataeibacter</taxon>
    </lineage>
</organism>
<protein>
    <recommendedName>
        <fullName evidence="2">UPF0547 domain-containing protein</fullName>
    </recommendedName>
</protein>
<feature type="transmembrane region" description="Helical" evidence="1">
    <location>
        <begin position="62"/>
        <end position="80"/>
    </location>
</feature>
<reference evidence="3 4" key="1">
    <citation type="submission" date="2018-08" db="EMBL/GenBank/DDBJ databases">
        <title>Komagataeibacter sp. AV 382.</title>
        <authorList>
            <person name="Skraban J."/>
            <person name="Trcek J."/>
        </authorList>
    </citation>
    <scope>NUCLEOTIDE SEQUENCE [LARGE SCALE GENOMIC DNA]</scope>
    <source>
        <strain evidence="3 4">AV 382</strain>
    </source>
</reference>
<evidence type="ECO:0000313" key="4">
    <source>
        <dbReference type="Proteomes" id="UP000262371"/>
    </source>
</evidence>
<dbReference type="AlphaFoldDB" id="A0A371YVZ0"/>
<evidence type="ECO:0000313" key="3">
    <source>
        <dbReference type="EMBL" id="RFD18406.1"/>
    </source>
</evidence>
<evidence type="ECO:0000256" key="1">
    <source>
        <dbReference type="SAM" id="Phobius"/>
    </source>
</evidence>
<dbReference type="OrthoDB" id="966130at2"/>
<keyword evidence="1" id="KW-0472">Membrane</keyword>
<keyword evidence="4" id="KW-1185">Reference proteome</keyword>
<dbReference type="EMBL" id="QUWV01000244">
    <property type="protein sequence ID" value="RFD18406.1"/>
    <property type="molecule type" value="Genomic_DNA"/>
</dbReference>
<proteinExistence type="predicted"/>
<dbReference type="Pfam" id="PF10571">
    <property type="entry name" value="UPF0547"/>
    <property type="match status" value="1"/>
</dbReference>
<accession>A0A371YVZ0</accession>
<feature type="domain" description="UPF0547" evidence="2">
    <location>
        <begin position="4"/>
        <end position="27"/>
    </location>
</feature>
<sequence>MKTKTCPNCRSQIPSDASVCRYCGTTFMMERDVSIFGRILGALTGAGIGAILLPVLTNTTEIMMVIGAIIGSIIGCYYGFRHEIHSD</sequence>
<keyword evidence="1" id="KW-0812">Transmembrane</keyword>
<dbReference type="Proteomes" id="UP000262371">
    <property type="component" value="Unassembled WGS sequence"/>
</dbReference>
<evidence type="ECO:0000259" key="2">
    <source>
        <dbReference type="Pfam" id="PF10571"/>
    </source>
</evidence>
<dbReference type="InterPro" id="IPR018886">
    <property type="entry name" value="UPF0547"/>
</dbReference>
<gene>
    <name evidence="3" type="ORF">DY926_16855</name>
</gene>
<feature type="transmembrane region" description="Helical" evidence="1">
    <location>
        <begin position="35"/>
        <end position="56"/>
    </location>
</feature>
<keyword evidence="1" id="KW-1133">Transmembrane helix</keyword>
<name>A0A371YVZ0_9PROT</name>